<evidence type="ECO:0000259" key="5">
    <source>
        <dbReference type="Pfam" id="PF19031"/>
    </source>
</evidence>
<gene>
    <name evidence="8" type="ORF">KUTeg_024124</name>
</gene>
<feature type="region of interest" description="Disordered" evidence="4">
    <location>
        <begin position="173"/>
        <end position="213"/>
    </location>
</feature>
<evidence type="ECO:0000256" key="3">
    <source>
        <dbReference type="ARBA" id="ARBA00022490"/>
    </source>
</evidence>
<keyword evidence="9" id="KW-1185">Reference proteome</keyword>
<dbReference type="Pfam" id="PF19033">
    <property type="entry name" value="Intu_longin_3"/>
    <property type="match status" value="1"/>
</dbReference>
<evidence type="ECO:0000259" key="6">
    <source>
        <dbReference type="Pfam" id="PF19032"/>
    </source>
</evidence>
<feature type="compositionally biased region" description="Low complexity" evidence="4">
    <location>
        <begin position="177"/>
        <end position="188"/>
    </location>
</feature>
<evidence type="ECO:0008006" key="10">
    <source>
        <dbReference type="Google" id="ProtNLM"/>
    </source>
</evidence>
<dbReference type="Pfam" id="PF19032">
    <property type="entry name" value="Intu_longin_2"/>
    <property type="match status" value="1"/>
</dbReference>
<dbReference type="PANTHER" id="PTHR21082:SF4">
    <property type="entry name" value="PROTEIN INTURNED"/>
    <property type="match status" value="1"/>
</dbReference>
<feature type="compositionally biased region" description="Polar residues" evidence="4">
    <location>
        <begin position="190"/>
        <end position="207"/>
    </location>
</feature>
<evidence type="ECO:0000313" key="8">
    <source>
        <dbReference type="EMBL" id="KAJ8297593.1"/>
    </source>
</evidence>
<reference evidence="8 9" key="1">
    <citation type="submission" date="2022-12" db="EMBL/GenBank/DDBJ databases">
        <title>Chromosome-level genome of Tegillarca granosa.</title>
        <authorList>
            <person name="Kim J."/>
        </authorList>
    </citation>
    <scope>NUCLEOTIDE SEQUENCE [LARGE SCALE GENOMIC DNA]</scope>
    <source>
        <strain evidence="8">Teg-2019</strain>
        <tissue evidence="8">Adductor muscle</tissue>
    </source>
</reference>
<dbReference type="InterPro" id="IPR043989">
    <property type="entry name" value="CCZ1/INTU/HSP4_longin_3"/>
</dbReference>
<evidence type="ECO:0000259" key="7">
    <source>
        <dbReference type="Pfam" id="PF19033"/>
    </source>
</evidence>
<comment type="subcellular location">
    <subcellularLocation>
        <location evidence="1">Cytoplasm</location>
    </subcellularLocation>
</comment>
<dbReference type="Proteomes" id="UP001217089">
    <property type="component" value="Unassembled WGS sequence"/>
</dbReference>
<organism evidence="8 9">
    <name type="scientific">Tegillarca granosa</name>
    <name type="common">Malaysian cockle</name>
    <name type="synonym">Anadara granosa</name>
    <dbReference type="NCBI Taxonomy" id="220873"/>
    <lineage>
        <taxon>Eukaryota</taxon>
        <taxon>Metazoa</taxon>
        <taxon>Spiralia</taxon>
        <taxon>Lophotrochozoa</taxon>
        <taxon>Mollusca</taxon>
        <taxon>Bivalvia</taxon>
        <taxon>Autobranchia</taxon>
        <taxon>Pteriomorphia</taxon>
        <taxon>Arcoida</taxon>
        <taxon>Arcoidea</taxon>
        <taxon>Arcidae</taxon>
        <taxon>Tegillarca</taxon>
    </lineage>
</organism>
<feature type="domain" description="CCZ1/INTU/HPS4 third Longin" evidence="7">
    <location>
        <begin position="836"/>
        <end position="972"/>
    </location>
</feature>
<keyword evidence="2" id="KW-0217">Developmental protein</keyword>
<evidence type="ECO:0000256" key="1">
    <source>
        <dbReference type="ARBA" id="ARBA00004496"/>
    </source>
</evidence>
<proteinExistence type="predicted"/>
<protein>
    <recommendedName>
        <fullName evidence="10">Protein inturned</fullName>
    </recommendedName>
</protein>
<evidence type="ECO:0000256" key="4">
    <source>
        <dbReference type="SAM" id="MobiDB-lite"/>
    </source>
</evidence>
<name>A0ABQ9DWF9_TEGGR</name>
<dbReference type="InterPro" id="IPR043987">
    <property type="entry name" value="CCZ1/INTU/HSP4_longin_1"/>
</dbReference>
<feature type="region of interest" description="Disordered" evidence="4">
    <location>
        <begin position="714"/>
        <end position="799"/>
    </location>
</feature>
<sequence length="976" mass="110149">MFEILLKRRKIMAYFQGSGPFYDPHYDDENYRIVGRGHESSYGVRFEQGNSRGPGRATSFDKAQPSVNFCDKIQEGWKPYVRHQGDLFYIDVKNSSTQNEEFGYDNHRHEQSYVDSEHKDIDLSHQHGMLANEHEQNVQRHSKLNGHVSHIDSSKSLVSNRDNSKQYQQSLNDYVIPHHSPSSSIDSSPRTRNTKTISSETRTSTPEKSNKQKYVHLQPDYRKCKNNDSGILLCEKLFGIILCQYNSKSQKQNGTRNDVYMKDRKIIVQDVVPGSDMLLSVNDVEINWTNLEQIFKSMSHKIVKLTFQAPVVIGPKSSSTPSYQPPVPPPTYLQHVNHHTVTATPPKAPPKPRSDNILRLVSGHSNHNMLECLKSCLFTVLYLTLESRPNTESIKEDIIYQFPGEENKLFQIRGLFLTLCGVVPEVTRTSAKSSSLVYQNKKINVTFWSEDQDLFVIGFPEESAFRVAKNKNHLDQLFSLALFSVLQTPDITPPATPSSSHASHLFKNSLHGAKNLNLSDDNKILCDEILSEFEAAEFDDLEEDGLEERRNYSILGTCLFFKEYLICNHLPAGDLRDIYLFLKYHCLLDLVSKQTVQELVIWREVFPTRRCHDPDPNPPGYSEPCGRWFLLVVGMDHFLLATLLEAGGCARQAEGHRGPDPFYVSQAKATLLQLETDDVAMGGCCQERLLSLGGGPLLANADSFLFGGKFKQNDGSHSPLKPQGSPKPVLAPSKSSDSFFKWHSTPHHDRKTSNDENELDRSFSKGSDVSTPVMKRQGSKLSYGSNDSGGSGSSTKGKQLSKAGSVYDMANVNASLSAVGEQKIVRPVRFTRGTDNSLFHYVNLDHSEGVYVGPTFHEMGVVQGQIQEQVLENFHKASLQIRKEFQNSLKILNKDEMDDHDINEADSSKSVIEHGVMFNFTPTYTPENKKVAPPSLTYWVVGRLFLKPQHREMFICFHDAVPQNILELAFKLDFGT</sequence>
<feature type="domain" description="CCZ1/INTU/HSP4 first Longin" evidence="5">
    <location>
        <begin position="378"/>
        <end position="480"/>
    </location>
</feature>
<evidence type="ECO:0000256" key="2">
    <source>
        <dbReference type="ARBA" id="ARBA00022473"/>
    </source>
</evidence>
<keyword evidence="3" id="KW-0963">Cytoplasm</keyword>
<dbReference type="InterPro" id="IPR043988">
    <property type="entry name" value="CCZ1/INTU_longin_2"/>
</dbReference>
<dbReference type="InterPro" id="IPR039151">
    <property type="entry name" value="INTU"/>
</dbReference>
<evidence type="ECO:0000313" key="9">
    <source>
        <dbReference type="Proteomes" id="UP001217089"/>
    </source>
</evidence>
<feature type="compositionally biased region" description="Basic and acidic residues" evidence="4">
    <location>
        <begin position="751"/>
        <end position="763"/>
    </location>
</feature>
<comment type="caution">
    <text evidence="8">The sequence shown here is derived from an EMBL/GenBank/DDBJ whole genome shotgun (WGS) entry which is preliminary data.</text>
</comment>
<dbReference type="PANTHER" id="PTHR21082">
    <property type="entry name" value="PROTEIN INTURNED"/>
    <property type="match status" value="1"/>
</dbReference>
<accession>A0ABQ9DWF9</accession>
<dbReference type="Pfam" id="PF19031">
    <property type="entry name" value="Intu_longin_1"/>
    <property type="match status" value="1"/>
</dbReference>
<feature type="domain" description="CCZ1/INTU second Longin" evidence="6">
    <location>
        <begin position="554"/>
        <end position="671"/>
    </location>
</feature>
<dbReference type="EMBL" id="JARBDR010000923">
    <property type="protein sequence ID" value="KAJ8297593.1"/>
    <property type="molecule type" value="Genomic_DNA"/>
</dbReference>